<dbReference type="PANTHER" id="PTHR22999:SF23">
    <property type="entry name" value="SORTING NEXIN-16"/>
    <property type="match status" value="1"/>
</dbReference>
<evidence type="ECO:0000259" key="4">
    <source>
        <dbReference type="PROSITE" id="PS51207"/>
    </source>
</evidence>
<sequence length="594" mass="65779">MTQYPPRTSSLPANRDQVHPNVSTSTTVVTSVAPGADIARTKQGVTKQTEQLPTVKSTPDFLSDKATAAFIRRTLCANHALTNTGGERGRATPRPIDELLPPLTSSNEVDLQLYAILAVILKEFVYSWYAKITPDHVFVEEVIRIIAHCTRALEQRLRKVDLEALVLDELPNLIELHVKSYRVAHEEVAYPSSLANSPREVYHVLVPHPALSPVPRESEPSTVLEQIRNEESWRQLLVHGVLAVLLPTEDLENGCLRALVAEIFSDMILGNGVSGKACEPWLLWDAITTVIEALQPKTLKAVEEPTVATSRLEQFGLLSLSKKPTAGHQGQDGNRSHLGSAASNSISGMFWAVMSFLFMASTAVRTLVYTVATSSSLPTRSKTWSSSQSPIHSEPVDTSSDSPPSYDQCAILDMSVWTMVARVFDLDIRLPWLFGLFSLSHQMALYGPGRVGDMNGALDRWLSSKVHEHILNPAYIPRLLKIVRATLFPNNAPGPPRRIPDATEVVAIKRRCAETITSAFPNWILFRYFGISKSSGHAALTEEIENTLDVLGDVYLNKHLIFNMIELIIVRLLPELGEKDVNGLMRERIGEEKD</sequence>
<dbReference type="GeneID" id="27310639"/>
<dbReference type="PROSITE" id="PS51207">
    <property type="entry name" value="PXA"/>
    <property type="match status" value="1"/>
</dbReference>
<organism evidence="5 6">
    <name type="scientific">Verruconis gallopava</name>
    <dbReference type="NCBI Taxonomy" id="253628"/>
    <lineage>
        <taxon>Eukaryota</taxon>
        <taxon>Fungi</taxon>
        <taxon>Dikarya</taxon>
        <taxon>Ascomycota</taxon>
        <taxon>Pezizomycotina</taxon>
        <taxon>Dothideomycetes</taxon>
        <taxon>Pleosporomycetidae</taxon>
        <taxon>Venturiales</taxon>
        <taxon>Sympoventuriaceae</taxon>
        <taxon>Verruconis</taxon>
    </lineage>
</organism>
<feature type="region of interest" description="Disordered" evidence="3">
    <location>
        <begin position="378"/>
        <end position="403"/>
    </location>
</feature>
<proteinExistence type="predicted"/>
<dbReference type="EMBL" id="KN847535">
    <property type="protein sequence ID" value="KIW06183.1"/>
    <property type="molecule type" value="Genomic_DNA"/>
</dbReference>
<evidence type="ECO:0000256" key="3">
    <source>
        <dbReference type="SAM" id="MobiDB-lite"/>
    </source>
</evidence>
<keyword evidence="2" id="KW-0963">Cytoplasm</keyword>
<dbReference type="GO" id="GO:0005769">
    <property type="term" value="C:early endosome"/>
    <property type="evidence" value="ECO:0007669"/>
    <property type="project" value="TreeGrafter"/>
</dbReference>
<comment type="subcellular location">
    <subcellularLocation>
        <location evidence="1">Cytoplasm</location>
    </subcellularLocation>
</comment>
<feature type="region of interest" description="Disordered" evidence="3">
    <location>
        <begin position="1"/>
        <end position="25"/>
    </location>
</feature>
<reference evidence="5 6" key="1">
    <citation type="submission" date="2015-01" db="EMBL/GenBank/DDBJ databases">
        <title>The Genome Sequence of Ochroconis gallopava CBS43764.</title>
        <authorList>
            <consortium name="The Broad Institute Genomics Platform"/>
            <person name="Cuomo C."/>
            <person name="de Hoog S."/>
            <person name="Gorbushina A."/>
            <person name="Stielow B."/>
            <person name="Teixiera M."/>
            <person name="Abouelleil A."/>
            <person name="Chapman S.B."/>
            <person name="Priest M."/>
            <person name="Young S.K."/>
            <person name="Wortman J."/>
            <person name="Nusbaum C."/>
            <person name="Birren B."/>
        </authorList>
    </citation>
    <scope>NUCLEOTIDE SEQUENCE [LARGE SCALE GENOMIC DNA]</scope>
    <source>
        <strain evidence="5 6">CBS 43764</strain>
    </source>
</reference>
<feature type="compositionally biased region" description="Polar residues" evidence="3">
    <location>
        <begin position="1"/>
        <end position="12"/>
    </location>
</feature>
<evidence type="ECO:0000313" key="5">
    <source>
        <dbReference type="EMBL" id="KIW06183.1"/>
    </source>
</evidence>
<accession>A0A0D2AGY7</accession>
<protein>
    <recommendedName>
        <fullName evidence="4">PXA domain-containing protein</fullName>
    </recommendedName>
</protein>
<dbReference type="HOGENOM" id="CLU_018250_1_0_1"/>
<dbReference type="OrthoDB" id="5582218at2759"/>
<dbReference type="GO" id="GO:0035091">
    <property type="term" value="F:phosphatidylinositol binding"/>
    <property type="evidence" value="ECO:0007669"/>
    <property type="project" value="TreeGrafter"/>
</dbReference>
<dbReference type="InterPro" id="IPR003114">
    <property type="entry name" value="Phox_assoc"/>
</dbReference>
<evidence type="ECO:0000256" key="1">
    <source>
        <dbReference type="ARBA" id="ARBA00004496"/>
    </source>
</evidence>
<dbReference type="GO" id="GO:0045022">
    <property type="term" value="P:early endosome to late endosome transport"/>
    <property type="evidence" value="ECO:0007669"/>
    <property type="project" value="TreeGrafter"/>
</dbReference>
<evidence type="ECO:0000313" key="6">
    <source>
        <dbReference type="Proteomes" id="UP000053259"/>
    </source>
</evidence>
<dbReference type="SMART" id="SM00313">
    <property type="entry name" value="PXA"/>
    <property type="match status" value="1"/>
</dbReference>
<dbReference type="InParanoid" id="A0A0D2AGY7"/>
<dbReference type="Pfam" id="PF02194">
    <property type="entry name" value="PXA"/>
    <property type="match status" value="1"/>
</dbReference>
<dbReference type="VEuPathDB" id="FungiDB:PV09_02666"/>
<evidence type="ECO:0000256" key="2">
    <source>
        <dbReference type="ARBA" id="ARBA00022490"/>
    </source>
</evidence>
<dbReference type="GO" id="GO:0005770">
    <property type="term" value="C:late endosome"/>
    <property type="evidence" value="ECO:0007669"/>
    <property type="project" value="TreeGrafter"/>
</dbReference>
<dbReference type="FunCoup" id="A0A0D2AGY7">
    <property type="interactions" value="27"/>
</dbReference>
<dbReference type="AlphaFoldDB" id="A0A0D2AGY7"/>
<keyword evidence="6" id="KW-1185">Reference proteome</keyword>
<feature type="domain" description="PXA" evidence="4">
    <location>
        <begin position="106"/>
        <end position="291"/>
    </location>
</feature>
<name>A0A0D2AGY7_9PEZI</name>
<dbReference type="STRING" id="253628.A0A0D2AGY7"/>
<dbReference type="InterPro" id="IPR051837">
    <property type="entry name" value="SortingNexin/PXDomain-PKLike"/>
</dbReference>
<dbReference type="RefSeq" id="XP_016216052.1">
    <property type="nucleotide sequence ID" value="XM_016355746.1"/>
</dbReference>
<dbReference type="Proteomes" id="UP000053259">
    <property type="component" value="Unassembled WGS sequence"/>
</dbReference>
<dbReference type="PANTHER" id="PTHR22999">
    <property type="entry name" value="PX SERINE/THREONINE KINASE PXK"/>
    <property type="match status" value="1"/>
</dbReference>
<gene>
    <name evidence="5" type="ORF">PV09_02666</name>
</gene>